<proteinExistence type="predicted"/>
<name>A0ABR3DM52_NEUIN</name>
<protein>
    <submittedName>
        <fullName evidence="1">Uncharacterized protein</fullName>
    </submittedName>
</protein>
<feature type="non-terminal residue" evidence="1">
    <location>
        <position position="1"/>
    </location>
</feature>
<gene>
    <name evidence="1" type="ORF">QR685DRAFT_435799</name>
</gene>
<comment type="caution">
    <text evidence="1">The sequence shown here is derived from an EMBL/GenBank/DDBJ whole genome shotgun (WGS) entry which is preliminary data.</text>
</comment>
<keyword evidence="2" id="KW-1185">Reference proteome</keyword>
<organism evidence="1 2">
    <name type="scientific">Neurospora intermedia</name>
    <dbReference type="NCBI Taxonomy" id="5142"/>
    <lineage>
        <taxon>Eukaryota</taxon>
        <taxon>Fungi</taxon>
        <taxon>Dikarya</taxon>
        <taxon>Ascomycota</taxon>
        <taxon>Pezizomycotina</taxon>
        <taxon>Sordariomycetes</taxon>
        <taxon>Sordariomycetidae</taxon>
        <taxon>Sordariales</taxon>
        <taxon>Sordariaceae</taxon>
        <taxon>Neurospora</taxon>
    </lineage>
</organism>
<evidence type="ECO:0000313" key="1">
    <source>
        <dbReference type="EMBL" id="KAL0473741.1"/>
    </source>
</evidence>
<reference evidence="1 2" key="1">
    <citation type="submission" date="2023-09" db="EMBL/GenBank/DDBJ databases">
        <title>Multi-omics analysis of a traditional fermented food reveals byproduct-associated fungal strains for waste-to-food upcycling.</title>
        <authorList>
            <consortium name="Lawrence Berkeley National Laboratory"/>
            <person name="Rekdal V.M."/>
            <person name="Villalobos-Escobedo J.M."/>
            <person name="Rodriguez-Valeron N."/>
            <person name="Garcia M.O."/>
            <person name="Vasquez D.P."/>
            <person name="Damayanti I."/>
            <person name="Sorensen P.M."/>
            <person name="Baidoo E.E."/>
            <person name="De Carvalho A.C."/>
            <person name="Riley R."/>
            <person name="Lipzen A."/>
            <person name="He G."/>
            <person name="Yan M."/>
            <person name="Haridas S."/>
            <person name="Daum C."/>
            <person name="Yoshinaga Y."/>
            <person name="Ng V."/>
            <person name="Grigoriev I.V."/>
            <person name="Munk R."/>
            <person name="Nuraida L."/>
            <person name="Wijaya C.H."/>
            <person name="Morales P.-C."/>
            <person name="Keasling J.D."/>
        </authorList>
    </citation>
    <scope>NUCLEOTIDE SEQUENCE [LARGE SCALE GENOMIC DNA]</scope>
    <source>
        <strain evidence="1 2">FGSC 2613</strain>
    </source>
</reference>
<evidence type="ECO:0000313" key="2">
    <source>
        <dbReference type="Proteomes" id="UP001451303"/>
    </source>
</evidence>
<dbReference type="Proteomes" id="UP001451303">
    <property type="component" value="Unassembled WGS sequence"/>
</dbReference>
<sequence length="68" mass="7453">IIYSSCLAVENEGRALVIFDLSRNSTKTKDRCKPANLGGSSTLRNMGIFHIPGTGMLESTEMLKEDPH</sequence>
<accession>A0ABR3DM52</accession>
<dbReference type="EMBL" id="JAVLET010000002">
    <property type="protein sequence ID" value="KAL0473741.1"/>
    <property type="molecule type" value="Genomic_DNA"/>
</dbReference>